<dbReference type="OrthoDB" id="84520at2157"/>
<dbReference type="AlphaFoldDB" id="A0A157SY18"/>
<sequence length="380" mass="43645">MRKLKREAYKLNNIKMLQQDVKYSEEVIEAEFSVEGYSLIDYKRSYTLSRALVNGKWIVYDGNRLESSQKIKEFEICEDFYHESVKAWPNKEKYSRLFTNIKLNEDDQLKVISKKISKSILIHDVKECREEKVVNYVEYNDLNFSYAGNPKDIPSIVEYLRASQSQLTSPSRQVLTESGRLTFILDSEIVASIFHYVLRNFLNGNSPKLKLNEKISSEITIYDNPLNSFSSSFSVFDDEGVKTKKKEIIGDGIITNYLGTLTSKYGEAGNARGILPKPDYFSLEVKQGDWSLNELIDESRGAYIAMGVKKSELIRNSIRITPRSVVKIGQGQIFFREIAIPLQELVTIDAVTRENRGVFIDEEHGGVTPYVRMKVRAILY</sequence>
<accession>A0A157SY18</accession>
<dbReference type="Proteomes" id="UP000076770">
    <property type="component" value="Chromosome i"/>
</dbReference>
<dbReference type="PANTHER" id="PTHR30624">
    <property type="entry name" value="UNCHARACTERIZED PROTEIN TLDD AND PMBA"/>
    <property type="match status" value="1"/>
</dbReference>
<proteinExistence type="inferred from homology"/>
<reference evidence="4" key="1">
    <citation type="submission" date="2016-04" db="EMBL/GenBank/DDBJ databases">
        <authorList>
            <person name="Shah S.A."/>
            <person name="Garrett R.A."/>
        </authorList>
    </citation>
    <scope>NUCLEOTIDE SEQUENCE [LARGE SCALE GENOMIC DNA]</scope>
    <source>
        <strain evidence="4">ATCC 35091 / DSM 1616 / JCM 8930 / NBRC 15331 / P1</strain>
    </source>
</reference>
<dbReference type="EMBL" id="LT549890">
    <property type="protein sequence ID" value="SAI84014.1"/>
    <property type="molecule type" value="Genomic_DNA"/>
</dbReference>
<dbReference type="InterPro" id="IPR051463">
    <property type="entry name" value="Peptidase_U62_metallo"/>
</dbReference>
<name>A0A157SY18_SACSO</name>
<dbReference type="SMR" id="A0A157SY18"/>
<dbReference type="InterPro" id="IPR045569">
    <property type="entry name" value="Metalloprtase-TldD/E_C"/>
</dbReference>
<dbReference type="RefSeq" id="WP_010922993.1">
    <property type="nucleotide sequence ID" value="NZ_LT549890.1"/>
</dbReference>
<dbReference type="OMA" id="EVKECHE"/>
<dbReference type="GO" id="GO:0005829">
    <property type="term" value="C:cytosol"/>
    <property type="evidence" value="ECO:0007669"/>
    <property type="project" value="TreeGrafter"/>
</dbReference>
<dbReference type="PATRIC" id="fig|2287.9.peg.466"/>
<dbReference type="Pfam" id="PF19289">
    <property type="entry name" value="PmbA_TldD_3rd"/>
    <property type="match status" value="1"/>
</dbReference>
<dbReference type="GO" id="GO:0006508">
    <property type="term" value="P:proteolysis"/>
    <property type="evidence" value="ECO:0007669"/>
    <property type="project" value="InterPro"/>
</dbReference>
<evidence type="ECO:0000313" key="3">
    <source>
        <dbReference type="EMBL" id="SAI84014.1"/>
    </source>
</evidence>
<evidence type="ECO:0000313" key="4">
    <source>
        <dbReference type="Proteomes" id="UP000076770"/>
    </source>
</evidence>
<protein>
    <submittedName>
        <fullName evidence="3">Peptidase U62</fullName>
    </submittedName>
</protein>
<dbReference type="InterPro" id="IPR036059">
    <property type="entry name" value="TldD/PmbA_sf"/>
</dbReference>
<dbReference type="PANTHER" id="PTHR30624:SF0">
    <property type="entry name" value="METALLOPROTEASE SLR0863"/>
    <property type="match status" value="1"/>
</dbReference>
<dbReference type="SUPFAM" id="SSF111283">
    <property type="entry name" value="Putative modulator of DNA gyrase, PmbA/TldD"/>
    <property type="match status" value="1"/>
</dbReference>
<evidence type="ECO:0000259" key="2">
    <source>
        <dbReference type="Pfam" id="PF19289"/>
    </source>
</evidence>
<gene>
    <name evidence="3" type="ORF">SSOP1_0459</name>
</gene>
<dbReference type="GO" id="GO:0008237">
    <property type="term" value="F:metallopeptidase activity"/>
    <property type="evidence" value="ECO:0007669"/>
    <property type="project" value="InterPro"/>
</dbReference>
<comment type="similarity">
    <text evidence="1">Belongs to the peptidase U62 family.</text>
</comment>
<organism evidence="3 4">
    <name type="scientific">Saccharolobus solfataricus</name>
    <name type="common">Sulfolobus solfataricus</name>
    <dbReference type="NCBI Taxonomy" id="2287"/>
    <lineage>
        <taxon>Archaea</taxon>
        <taxon>Thermoproteota</taxon>
        <taxon>Thermoprotei</taxon>
        <taxon>Sulfolobales</taxon>
        <taxon>Sulfolobaceae</taxon>
        <taxon>Saccharolobus</taxon>
    </lineage>
</organism>
<dbReference type="GeneID" id="7807119"/>
<evidence type="ECO:0000256" key="1">
    <source>
        <dbReference type="ARBA" id="ARBA00005836"/>
    </source>
</evidence>
<feature type="domain" description="Metalloprotease TldD/E C-terminal" evidence="2">
    <location>
        <begin position="178"/>
        <end position="333"/>
    </location>
</feature>